<dbReference type="SUPFAM" id="SSF52047">
    <property type="entry name" value="RNI-like"/>
    <property type="match status" value="1"/>
</dbReference>
<dbReference type="InterPro" id="IPR032675">
    <property type="entry name" value="LRR_dom_sf"/>
</dbReference>
<reference evidence="1" key="1">
    <citation type="submission" date="2023-07" db="EMBL/GenBank/DDBJ databases">
        <authorList>
            <consortium name="AG Swart"/>
            <person name="Singh M."/>
            <person name="Singh A."/>
            <person name="Seah K."/>
            <person name="Emmerich C."/>
        </authorList>
    </citation>
    <scope>NUCLEOTIDE SEQUENCE</scope>
    <source>
        <strain evidence="1">DP1</strain>
    </source>
</reference>
<comment type="caution">
    <text evidence="1">The sequence shown here is derived from an EMBL/GenBank/DDBJ whole genome shotgun (WGS) entry which is preliminary data.</text>
</comment>
<dbReference type="AlphaFoldDB" id="A0AAD1UKH3"/>
<sequence>MIIIRKGFENKNTKIVNLEKSLLLESKEQDFERCASIHYNIHSQEIWAKPLISGTRTHPDDDYVLVFQYLTSVNFVKKLNKLKFFDIDYISLSNFSCRDKHFLSFINFSLPNKANNVVLRSSNLAKLKSSNSFISVIRNSSKVIKAVSFIEFCFNYRQLKRLMASFRHVEKIHLNYCKFSIPKVPDFSKALKDCQIGSLDFWGSGHPKLSNWVDGLGEFKNLVQGFASSSDLSLSLKMVYIRRCGIEQKEAEQIFAANQLNKVEVYGDN</sequence>
<organism evidence="1 2">
    <name type="scientific">Euplotes crassus</name>
    <dbReference type="NCBI Taxonomy" id="5936"/>
    <lineage>
        <taxon>Eukaryota</taxon>
        <taxon>Sar</taxon>
        <taxon>Alveolata</taxon>
        <taxon>Ciliophora</taxon>
        <taxon>Intramacronucleata</taxon>
        <taxon>Spirotrichea</taxon>
        <taxon>Hypotrichia</taxon>
        <taxon>Euplotida</taxon>
        <taxon>Euplotidae</taxon>
        <taxon>Moneuplotes</taxon>
    </lineage>
</organism>
<evidence type="ECO:0000313" key="2">
    <source>
        <dbReference type="Proteomes" id="UP001295684"/>
    </source>
</evidence>
<dbReference type="Proteomes" id="UP001295684">
    <property type="component" value="Unassembled WGS sequence"/>
</dbReference>
<name>A0AAD1UKH3_EUPCR</name>
<dbReference type="EMBL" id="CAMPGE010010074">
    <property type="protein sequence ID" value="CAI2368928.1"/>
    <property type="molecule type" value="Genomic_DNA"/>
</dbReference>
<dbReference type="Gene3D" id="3.80.10.10">
    <property type="entry name" value="Ribonuclease Inhibitor"/>
    <property type="match status" value="1"/>
</dbReference>
<proteinExistence type="predicted"/>
<keyword evidence="2" id="KW-1185">Reference proteome</keyword>
<gene>
    <name evidence="1" type="ORF">ECRASSUSDP1_LOCUS10224</name>
</gene>
<accession>A0AAD1UKH3</accession>
<evidence type="ECO:0000313" key="1">
    <source>
        <dbReference type="EMBL" id="CAI2368928.1"/>
    </source>
</evidence>
<protein>
    <submittedName>
        <fullName evidence="1">Uncharacterized protein</fullName>
    </submittedName>
</protein>